<dbReference type="EMBL" id="CAADRA010005542">
    <property type="protein sequence ID" value="VFT90942.1"/>
    <property type="molecule type" value="Genomic_DNA"/>
</dbReference>
<name>A0A485L0R9_9STRA</name>
<dbReference type="InterPro" id="IPR036770">
    <property type="entry name" value="Ankyrin_rpt-contain_sf"/>
</dbReference>
<evidence type="ECO:0000313" key="1">
    <source>
        <dbReference type="EMBL" id="KAF0695034.1"/>
    </source>
</evidence>
<proteinExistence type="predicted"/>
<dbReference type="InterPro" id="IPR052050">
    <property type="entry name" value="SecEffector_AnkRepeat"/>
</dbReference>
<accession>A0A485L0R9</accession>
<gene>
    <name evidence="2" type="primary">Aste57867_14115</name>
    <name evidence="1" type="ORF">As57867_014064</name>
    <name evidence="2" type="ORF">ASTE57867_14115</name>
</gene>
<protein>
    <submittedName>
        <fullName evidence="2">Aste57867_14115 protein</fullName>
    </submittedName>
</protein>
<evidence type="ECO:0000313" key="2">
    <source>
        <dbReference type="EMBL" id="VFT90942.1"/>
    </source>
</evidence>
<keyword evidence="3" id="KW-1185">Reference proteome</keyword>
<dbReference type="AlphaFoldDB" id="A0A485L0R9"/>
<dbReference type="Gene3D" id="1.25.40.20">
    <property type="entry name" value="Ankyrin repeat-containing domain"/>
    <property type="match status" value="2"/>
</dbReference>
<reference evidence="2 3" key="1">
    <citation type="submission" date="2019-03" db="EMBL/GenBank/DDBJ databases">
        <authorList>
            <person name="Gaulin E."/>
            <person name="Dumas B."/>
        </authorList>
    </citation>
    <scope>NUCLEOTIDE SEQUENCE [LARGE SCALE GENOMIC DNA]</scope>
    <source>
        <strain evidence="2">CBS 568.67</strain>
    </source>
</reference>
<dbReference type="PANTHER" id="PTHR46586">
    <property type="entry name" value="ANKYRIN REPEAT-CONTAINING PROTEIN"/>
    <property type="match status" value="1"/>
</dbReference>
<dbReference type="SUPFAM" id="SSF48403">
    <property type="entry name" value="Ankyrin repeat"/>
    <property type="match status" value="1"/>
</dbReference>
<organism evidence="2 3">
    <name type="scientific">Aphanomyces stellatus</name>
    <dbReference type="NCBI Taxonomy" id="120398"/>
    <lineage>
        <taxon>Eukaryota</taxon>
        <taxon>Sar</taxon>
        <taxon>Stramenopiles</taxon>
        <taxon>Oomycota</taxon>
        <taxon>Saprolegniomycetes</taxon>
        <taxon>Saprolegniales</taxon>
        <taxon>Verrucalvaceae</taxon>
        <taxon>Aphanomyces</taxon>
    </lineage>
</organism>
<sequence length="440" mass="49494">MMASVVLRCPDVLPSVWAYQPGLWRDMLPFQRLDRPPLATLYPNGSIFSWAIWSVHSTTAVSHAAMGRHFQALDDRLGPWLAQYGTAARLAQLIRHVPRMKAIAMDFAVYFGHDELVRVLRTHHRAVVSDTSLLEVAVAGGHASMLDLLGRSSDFRVDLWTEAARRAAHTGRWDLFRVVCKYQRPSDGDPYILLEATRQGQIDMLAWLLTTLWPNIDDDQRCEFTKWCIRFASKWGQADVARWLSATPRHVIDQPLMAQLAAPERRDVLKQGFRLACNYGHLAMLAWFVEDCAMPRADFESVLSELGGYALENAARAGATDLAQYLVALGVRPSVEALFEAAASGQWTMVDMLLRLTWSSTMLSHQRIDFAQRLQLLTTTSKPHVALLRRVVAIWQEHGQGDDESTQMNDERDAIDALKTTIHTRTLQSCDTGGDETLGV</sequence>
<dbReference type="Proteomes" id="UP000332933">
    <property type="component" value="Unassembled WGS sequence"/>
</dbReference>
<dbReference type="EMBL" id="VJMH01005521">
    <property type="protein sequence ID" value="KAF0695034.1"/>
    <property type="molecule type" value="Genomic_DNA"/>
</dbReference>
<dbReference type="PANTHER" id="PTHR46586:SF3">
    <property type="entry name" value="ANKYRIN REPEAT-CONTAINING PROTEIN"/>
    <property type="match status" value="1"/>
</dbReference>
<reference evidence="1" key="2">
    <citation type="submission" date="2019-06" db="EMBL/GenBank/DDBJ databases">
        <title>Genomics analysis of Aphanomyces spp. identifies a new class of oomycete effector associated with host adaptation.</title>
        <authorList>
            <person name="Gaulin E."/>
        </authorList>
    </citation>
    <scope>NUCLEOTIDE SEQUENCE</scope>
    <source>
        <strain evidence="1">CBS 578.67</strain>
    </source>
</reference>
<evidence type="ECO:0000313" key="3">
    <source>
        <dbReference type="Proteomes" id="UP000332933"/>
    </source>
</evidence>